<dbReference type="Pfam" id="PF06985">
    <property type="entry name" value="HET"/>
    <property type="match status" value="1"/>
</dbReference>
<dbReference type="InterPro" id="IPR052895">
    <property type="entry name" value="HetReg/Transcr_Mod"/>
</dbReference>
<name>A0A9P9FL85_9HYPO</name>
<gene>
    <name evidence="2" type="ORF">EDB81DRAFT_678940</name>
</gene>
<feature type="domain" description="Heterokaryon incompatibility" evidence="1">
    <location>
        <begin position="12"/>
        <end position="191"/>
    </location>
</feature>
<dbReference type="PANTHER" id="PTHR24148:SF64">
    <property type="entry name" value="HETEROKARYON INCOMPATIBILITY DOMAIN-CONTAINING PROTEIN"/>
    <property type="match status" value="1"/>
</dbReference>
<dbReference type="Proteomes" id="UP000738349">
    <property type="component" value="Unassembled WGS sequence"/>
</dbReference>
<reference evidence="2" key="1">
    <citation type="journal article" date="2021" name="Nat. Commun.">
        <title>Genetic determinants of endophytism in the Arabidopsis root mycobiome.</title>
        <authorList>
            <person name="Mesny F."/>
            <person name="Miyauchi S."/>
            <person name="Thiergart T."/>
            <person name="Pickel B."/>
            <person name="Atanasova L."/>
            <person name="Karlsson M."/>
            <person name="Huettel B."/>
            <person name="Barry K.W."/>
            <person name="Haridas S."/>
            <person name="Chen C."/>
            <person name="Bauer D."/>
            <person name="Andreopoulos W."/>
            <person name="Pangilinan J."/>
            <person name="LaButti K."/>
            <person name="Riley R."/>
            <person name="Lipzen A."/>
            <person name="Clum A."/>
            <person name="Drula E."/>
            <person name="Henrissat B."/>
            <person name="Kohler A."/>
            <person name="Grigoriev I.V."/>
            <person name="Martin F.M."/>
            <person name="Hacquard S."/>
        </authorList>
    </citation>
    <scope>NUCLEOTIDE SEQUENCE</scope>
    <source>
        <strain evidence="2">MPI-CAGE-AT-0147</strain>
    </source>
</reference>
<keyword evidence="3" id="KW-1185">Reference proteome</keyword>
<dbReference type="PANTHER" id="PTHR24148">
    <property type="entry name" value="ANKYRIN REPEAT DOMAIN-CONTAINING PROTEIN 39 HOMOLOG-RELATED"/>
    <property type="match status" value="1"/>
</dbReference>
<evidence type="ECO:0000313" key="3">
    <source>
        <dbReference type="Proteomes" id="UP000738349"/>
    </source>
</evidence>
<proteinExistence type="predicted"/>
<protein>
    <submittedName>
        <fullName evidence="2">Heterokaryon incompatibility protein-domain-containing protein</fullName>
    </submittedName>
</protein>
<dbReference type="InterPro" id="IPR010730">
    <property type="entry name" value="HET"/>
</dbReference>
<organism evidence="2 3">
    <name type="scientific">Dactylonectria macrodidyma</name>
    <dbReference type="NCBI Taxonomy" id="307937"/>
    <lineage>
        <taxon>Eukaryota</taxon>
        <taxon>Fungi</taxon>
        <taxon>Dikarya</taxon>
        <taxon>Ascomycota</taxon>
        <taxon>Pezizomycotina</taxon>
        <taxon>Sordariomycetes</taxon>
        <taxon>Hypocreomycetidae</taxon>
        <taxon>Hypocreales</taxon>
        <taxon>Nectriaceae</taxon>
        <taxon>Dactylonectria</taxon>
    </lineage>
</organism>
<evidence type="ECO:0000259" key="1">
    <source>
        <dbReference type="Pfam" id="PF06985"/>
    </source>
</evidence>
<dbReference type="Pfam" id="PF26639">
    <property type="entry name" value="Het-6_barrel"/>
    <property type="match status" value="1"/>
</dbReference>
<dbReference type="OrthoDB" id="2157530at2759"/>
<accession>A0A9P9FL85</accession>
<sequence length="633" mass="71367">MRTVPLDSAPRYSALSYVWGDPNERENIVVNSQLVSVTKNLESALRCGPDLQKIHPGPDRTFLLWVDAICIDQTNTRERVAQLSLMAKLYQDAECVFAWLGSEDRDDAFRALRPIIFEIDRIFNDPSNGSFLEKLARLEWLENHPSLCKNDSLALNSPDISKIPSLFNACWSAINDLLTCQYWTRAWVFQEAVLARRLILACPTSAMVLTDLGAVATALDAVQMYLRIVPVVKPDFLGSAVWYFLRDIIDWKPIVHIIRERNQRDSDHLLPDEAARRCALATVGFDLHATDPRDHVYSLLALTNLEIQPDYEKSPNQVYTDFSVAWLKTCQTSRLQPELLFLAYAGVGLFGHDSSSPSWVPDFSQQSQMKVKLQHGNADQGVFGRSTPVASIHIDRKSLFAPGIEIDSISKLAERKQKMTKTRKNYFEALYGLFVDFASRNESGYLKGILPLQAILRIIWGHPMSRKVTGPTVMRGLNFIKFLSIFGPKPTTRENLQGLGFTLDDTFDSTFHQKMFPVSNLDWNIRSLRAEFKDWVPIGGLTEMTELEVRLGDLSRSWTLIETEKGYLGLGPKQTMPGDLVVVLKGSDVPVILRKDGCHFLHVGTSFILGLMDGELSGCVDEGEFAMEEFVLL</sequence>
<evidence type="ECO:0000313" key="2">
    <source>
        <dbReference type="EMBL" id="KAH7165242.1"/>
    </source>
</evidence>
<dbReference type="EMBL" id="JAGMUV010000003">
    <property type="protein sequence ID" value="KAH7165242.1"/>
    <property type="molecule type" value="Genomic_DNA"/>
</dbReference>
<comment type="caution">
    <text evidence="2">The sequence shown here is derived from an EMBL/GenBank/DDBJ whole genome shotgun (WGS) entry which is preliminary data.</text>
</comment>
<dbReference type="AlphaFoldDB" id="A0A9P9FL85"/>